<evidence type="ECO:0000313" key="4">
    <source>
        <dbReference type="Proteomes" id="UP000094389"/>
    </source>
</evidence>
<keyword evidence="2" id="KW-0812">Transmembrane</keyword>
<accession>A0A1E4S731</accession>
<feature type="compositionally biased region" description="Basic and acidic residues" evidence="1">
    <location>
        <begin position="170"/>
        <end position="184"/>
    </location>
</feature>
<dbReference type="EMBL" id="KV453926">
    <property type="protein sequence ID" value="ODV75334.1"/>
    <property type="molecule type" value="Genomic_DNA"/>
</dbReference>
<keyword evidence="2" id="KW-1133">Transmembrane helix</keyword>
<protein>
    <submittedName>
        <fullName evidence="3">Uncharacterized protein</fullName>
    </submittedName>
</protein>
<reference evidence="3 4" key="1">
    <citation type="journal article" date="2016" name="Proc. Natl. Acad. Sci. U.S.A.">
        <title>Comparative genomics of biotechnologically important yeasts.</title>
        <authorList>
            <person name="Riley R."/>
            <person name="Haridas S."/>
            <person name="Wolfe K.H."/>
            <person name="Lopes M.R."/>
            <person name="Hittinger C.T."/>
            <person name="Goeker M."/>
            <person name="Salamov A.A."/>
            <person name="Wisecaver J.H."/>
            <person name="Long T.M."/>
            <person name="Calvey C.H."/>
            <person name="Aerts A.L."/>
            <person name="Barry K.W."/>
            <person name="Choi C."/>
            <person name="Clum A."/>
            <person name="Coughlan A.Y."/>
            <person name="Deshpande S."/>
            <person name="Douglass A.P."/>
            <person name="Hanson S.J."/>
            <person name="Klenk H.-P."/>
            <person name="LaButti K.M."/>
            <person name="Lapidus A."/>
            <person name="Lindquist E.A."/>
            <person name="Lipzen A.M."/>
            <person name="Meier-Kolthoff J.P."/>
            <person name="Ohm R.A."/>
            <person name="Otillar R.P."/>
            <person name="Pangilinan J.L."/>
            <person name="Peng Y."/>
            <person name="Rokas A."/>
            <person name="Rosa C.A."/>
            <person name="Scheuner C."/>
            <person name="Sibirny A.A."/>
            <person name="Slot J.C."/>
            <person name="Stielow J.B."/>
            <person name="Sun H."/>
            <person name="Kurtzman C.P."/>
            <person name="Blackwell M."/>
            <person name="Grigoriev I.V."/>
            <person name="Jeffries T.W."/>
        </authorList>
    </citation>
    <scope>NUCLEOTIDE SEQUENCE [LARGE SCALE GENOMIC DNA]</scope>
    <source>
        <strain evidence="4">ATCC 18201 / CBS 1600 / BCRC 20928 / JCM 3617 / NBRC 0987 / NRRL Y-1542</strain>
    </source>
</reference>
<dbReference type="Proteomes" id="UP000094389">
    <property type="component" value="Unassembled WGS sequence"/>
</dbReference>
<keyword evidence="4" id="KW-1185">Reference proteome</keyword>
<sequence>MKLGCDRAGHCATCYMCCMSVGFKFMHSQLKSADKDTLMNAPGKAHQKLTYCRSEPNQTTSGLTLMVLFQRCNCVWGEALLVWLHQSYRGPKQRLALYASDMAVHERKLTPSYGSIFLVITMVGGIELMSSVYILNACKKGKGDILTTYVYTWRTLDRQGRQAPGQSETEEQRDRQRDRGREKK</sequence>
<proteinExistence type="predicted"/>
<dbReference type="AlphaFoldDB" id="A0A1E4S731"/>
<organism evidence="3 4">
    <name type="scientific">Cyberlindnera jadinii (strain ATCC 18201 / CBS 1600 / BCRC 20928 / JCM 3617 / NBRC 0987 / NRRL Y-1542)</name>
    <name type="common">Torula yeast</name>
    <name type="synonym">Candida utilis</name>
    <dbReference type="NCBI Taxonomy" id="983966"/>
    <lineage>
        <taxon>Eukaryota</taxon>
        <taxon>Fungi</taxon>
        <taxon>Dikarya</taxon>
        <taxon>Ascomycota</taxon>
        <taxon>Saccharomycotina</taxon>
        <taxon>Saccharomycetes</taxon>
        <taxon>Phaffomycetales</taxon>
        <taxon>Phaffomycetaceae</taxon>
        <taxon>Cyberlindnera</taxon>
    </lineage>
</organism>
<dbReference type="RefSeq" id="XP_020072373.1">
    <property type="nucleotide sequence ID" value="XM_020217711.1"/>
</dbReference>
<feature type="transmembrane region" description="Helical" evidence="2">
    <location>
        <begin position="113"/>
        <end position="135"/>
    </location>
</feature>
<evidence type="ECO:0000256" key="2">
    <source>
        <dbReference type="SAM" id="Phobius"/>
    </source>
</evidence>
<gene>
    <name evidence="3" type="ORF">CYBJADRAFT_45414</name>
</gene>
<evidence type="ECO:0000313" key="3">
    <source>
        <dbReference type="EMBL" id="ODV75334.1"/>
    </source>
</evidence>
<feature type="region of interest" description="Disordered" evidence="1">
    <location>
        <begin position="159"/>
        <end position="184"/>
    </location>
</feature>
<keyword evidence="2" id="KW-0472">Membrane</keyword>
<name>A0A1E4S731_CYBJN</name>
<evidence type="ECO:0000256" key="1">
    <source>
        <dbReference type="SAM" id="MobiDB-lite"/>
    </source>
</evidence>
<dbReference type="GeneID" id="30992107"/>